<feature type="region of interest" description="Disordered" evidence="2">
    <location>
        <begin position="169"/>
        <end position="254"/>
    </location>
</feature>
<dbReference type="InterPro" id="IPR039913">
    <property type="entry name" value="RPAP1/Rba50"/>
</dbReference>
<feature type="compositionally biased region" description="Basic and acidic residues" evidence="2">
    <location>
        <begin position="211"/>
        <end position="222"/>
    </location>
</feature>
<evidence type="ECO:0008006" key="7">
    <source>
        <dbReference type="Google" id="ProtNLM"/>
    </source>
</evidence>
<dbReference type="Pfam" id="PF08621">
    <property type="entry name" value="RPAP1_N"/>
    <property type="match status" value="1"/>
</dbReference>
<dbReference type="EMBL" id="NKHZ01000011">
    <property type="protein sequence ID" value="PNS21317.1"/>
    <property type="molecule type" value="Genomic_DNA"/>
</dbReference>
<gene>
    <name evidence="5" type="ORF">CAC42_1096</name>
</gene>
<evidence type="ECO:0000256" key="1">
    <source>
        <dbReference type="ARBA" id="ARBA00009953"/>
    </source>
</evidence>
<dbReference type="AlphaFoldDB" id="A0A2K1R209"/>
<feature type="compositionally biased region" description="Low complexity" evidence="2">
    <location>
        <begin position="82"/>
        <end position="98"/>
    </location>
</feature>
<dbReference type="Pfam" id="PF08620">
    <property type="entry name" value="RPAP1_C"/>
    <property type="match status" value="1"/>
</dbReference>
<dbReference type="InterPro" id="IPR013929">
    <property type="entry name" value="RPAP1_C"/>
</dbReference>
<dbReference type="GO" id="GO:0006366">
    <property type="term" value="P:transcription by RNA polymerase II"/>
    <property type="evidence" value="ECO:0007669"/>
    <property type="project" value="InterPro"/>
</dbReference>
<feature type="region of interest" description="Disordered" evidence="2">
    <location>
        <begin position="42"/>
        <end position="103"/>
    </location>
</feature>
<comment type="caution">
    <text evidence="5">The sequence shown here is derived from an EMBL/GenBank/DDBJ whole genome shotgun (WGS) entry which is preliminary data.</text>
</comment>
<dbReference type="PANTHER" id="PTHR21483:SF18">
    <property type="entry name" value="RNA POLYMERASE II-ASSOCIATED PROTEIN 1"/>
    <property type="match status" value="1"/>
</dbReference>
<dbReference type="STRING" id="2082308.A0A2K1R209"/>
<keyword evidence="6" id="KW-1185">Reference proteome</keyword>
<comment type="similarity">
    <text evidence="1">Belongs to the RPAP1 family.</text>
</comment>
<dbReference type="InParanoid" id="A0A2K1R209"/>
<evidence type="ECO:0000259" key="4">
    <source>
        <dbReference type="Pfam" id="PF08621"/>
    </source>
</evidence>
<protein>
    <recommendedName>
        <fullName evidence="7">RNA polymerase II-associated protein RBA50</fullName>
    </recommendedName>
</protein>
<feature type="region of interest" description="Disordered" evidence="2">
    <location>
        <begin position="266"/>
        <end position="291"/>
    </location>
</feature>
<organism evidence="5 6">
    <name type="scientific">Sphaceloma murrayae</name>
    <dbReference type="NCBI Taxonomy" id="2082308"/>
    <lineage>
        <taxon>Eukaryota</taxon>
        <taxon>Fungi</taxon>
        <taxon>Dikarya</taxon>
        <taxon>Ascomycota</taxon>
        <taxon>Pezizomycotina</taxon>
        <taxon>Dothideomycetes</taxon>
        <taxon>Dothideomycetidae</taxon>
        <taxon>Myriangiales</taxon>
        <taxon>Elsinoaceae</taxon>
        <taxon>Sphaceloma</taxon>
    </lineage>
</organism>
<dbReference type="OrthoDB" id="348201at2759"/>
<dbReference type="FunCoup" id="A0A2K1R209">
    <property type="interactions" value="145"/>
</dbReference>
<feature type="compositionally biased region" description="Polar residues" evidence="2">
    <location>
        <begin position="69"/>
        <end position="79"/>
    </location>
</feature>
<evidence type="ECO:0000313" key="5">
    <source>
        <dbReference type="EMBL" id="PNS21317.1"/>
    </source>
</evidence>
<accession>A0A2K1R209</accession>
<dbReference type="Proteomes" id="UP000243797">
    <property type="component" value="Unassembled WGS sequence"/>
</dbReference>
<evidence type="ECO:0000256" key="2">
    <source>
        <dbReference type="SAM" id="MobiDB-lite"/>
    </source>
</evidence>
<feature type="domain" description="RPAP1 C-terminal" evidence="3">
    <location>
        <begin position="297"/>
        <end position="364"/>
    </location>
</feature>
<evidence type="ECO:0000259" key="3">
    <source>
        <dbReference type="Pfam" id="PF08620"/>
    </source>
</evidence>
<feature type="domain" description="RPAP1 N-terminal" evidence="4">
    <location>
        <begin position="108"/>
        <end position="149"/>
    </location>
</feature>
<reference evidence="5 6" key="1">
    <citation type="submission" date="2017-06" db="EMBL/GenBank/DDBJ databases">
        <title>Draft genome sequence of a variant of Elsinoe murrayae.</title>
        <authorList>
            <person name="Cheng Q."/>
        </authorList>
    </citation>
    <scope>NUCLEOTIDE SEQUENCE [LARGE SCALE GENOMIC DNA]</scope>
    <source>
        <strain evidence="5 6">CQ-2017a</strain>
    </source>
</reference>
<proteinExistence type="inferred from homology"/>
<evidence type="ECO:0000313" key="6">
    <source>
        <dbReference type="Proteomes" id="UP000243797"/>
    </source>
</evidence>
<sequence>MSIGGQRVNINLDGDGPLVQPHSQSAPQIDFVGDVLERNVGVAAPPKPLTPRFTEGGFPAHKKRLGQSRFKQQRTQGDSSDVLPKQKAVAPAVKAPAKTTLESDEKHQIDLENRMKLASMSDDEIQNERQELLDGLKPSLLQALLRRAEYKPGGDDADFPGVGGEIAAQALPKQAPRKPSKKVTFAEAPPEETNAGNDETGDVLTNSAHAPQREHADMHEDDGTNSLPPDVFPVDEFHFPRPQQPPELDPSSDSFLEDLHKKYFPSLPADPDKLEWMRPASGPNPYSPTQNGLDPKDIRFAFSGALIPPTAASQIPVSVGLHHHGDAPDAAGYTISELARLARSSVPAQRCIAFQTLGRIIYRLGKGEFGNPSDGTAGTVGAEDTFGELARGLWREVEREQVIEICTLESEGKTGMSRHVSAQAYATEAVWLWQKGGGRRHKSD</sequence>
<dbReference type="PANTHER" id="PTHR21483">
    <property type="entry name" value="RNA POLYMERASE II-ASSOCIATED PROTEIN 1"/>
    <property type="match status" value="1"/>
</dbReference>
<feature type="region of interest" description="Disordered" evidence="2">
    <location>
        <begin position="1"/>
        <end position="25"/>
    </location>
</feature>
<dbReference type="InterPro" id="IPR013930">
    <property type="entry name" value="RPAP1_N"/>
</dbReference>
<name>A0A2K1R209_9PEZI</name>